<organism evidence="4 5">
    <name type="scientific">Metallococcus carri</name>
    <dbReference type="NCBI Taxonomy" id="1656884"/>
    <lineage>
        <taxon>Bacteria</taxon>
        <taxon>Bacillati</taxon>
        <taxon>Actinomycetota</taxon>
        <taxon>Actinomycetes</taxon>
        <taxon>Micrococcales</taxon>
        <taxon>Dermacoccaceae</taxon>
        <taxon>Metallococcus</taxon>
    </lineage>
</organism>
<evidence type="ECO:0000256" key="2">
    <source>
        <dbReference type="ARBA" id="ARBA00022679"/>
    </source>
</evidence>
<dbReference type="Proteomes" id="UP000744769">
    <property type="component" value="Unassembled WGS sequence"/>
</dbReference>
<sequence length="212" mass="22603">MPRCASLPFGVVSDHYFTAEPASPDERREIEVSLAGSRYAVQVASGVFSPGHVDAGTQVLLKEAPQPPAAGTFLDLGCGWGPIALSLALQSPAATVYAVDVNERALDLTRRNAERLGCKGIRAALPDEVPADVTFDLIWSNPPIRVGKGALHELMQTWLTRLAPGGSAYLVVQKNLGADSLAKWIDATLDGVVTRRHAVGKGFRVLHVSRAE</sequence>
<dbReference type="CDD" id="cd02440">
    <property type="entry name" value="AdoMet_MTases"/>
    <property type="match status" value="1"/>
</dbReference>
<dbReference type="GO" id="GO:0008757">
    <property type="term" value="F:S-adenosylmethionine-dependent methyltransferase activity"/>
    <property type="evidence" value="ECO:0007669"/>
    <property type="project" value="InterPro"/>
</dbReference>
<dbReference type="InterPro" id="IPR046977">
    <property type="entry name" value="RsmC/RlmG"/>
</dbReference>
<proteinExistence type="predicted"/>
<reference evidence="4" key="1">
    <citation type="submission" date="2020-03" db="EMBL/GenBank/DDBJ databases">
        <title>Draft sequencing of Calidifontibacter sp. DB0510.</title>
        <authorList>
            <person name="Kim D.-U."/>
        </authorList>
    </citation>
    <scope>NUCLEOTIDE SEQUENCE</scope>
    <source>
        <strain evidence="4">DB0510</strain>
    </source>
</reference>
<dbReference type="Gene3D" id="3.40.50.150">
    <property type="entry name" value="Vaccinia Virus protein VP39"/>
    <property type="match status" value="1"/>
</dbReference>
<protein>
    <submittedName>
        <fullName evidence="4">Methyltransferase</fullName>
    </submittedName>
</protein>
<evidence type="ECO:0000313" key="4">
    <source>
        <dbReference type="EMBL" id="NHN56091.1"/>
    </source>
</evidence>
<name>A0A967AZQ1_9MICO</name>
<dbReference type="SUPFAM" id="SSF53335">
    <property type="entry name" value="S-adenosyl-L-methionine-dependent methyltransferases"/>
    <property type="match status" value="1"/>
</dbReference>
<evidence type="ECO:0000256" key="1">
    <source>
        <dbReference type="ARBA" id="ARBA00022603"/>
    </source>
</evidence>
<evidence type="ECO:0000259" key="3">
    <source>
        <dbReference type="Pfam" id="PF05175"/>
    </source>
</evidence>
<dbReference type="Pfam" id="PF05175">
    <property type="entry name" value="MTS"/>
    <property type="match status" value="1"/>
</dbReference>
<keyword evidence="2" id="KW-0808">Transferase</keyword>
<comment type="caution">
    <text evidence="4">The sequence shown here is derived from an EMBL/GenBank/DDBJ whole genome shotgun (WGS) entry which is preliminary data.</text>
</comment>
<gene>
    <name evidence="4" type="ORF">G9U51_09915</name>
</gene>
<dbReference type="PANTHER" id="PTHR47816">
    <property type="entry name" value="RIBOSOMAL RNA SMALL SUBUNIT METHYLTRANSFERASE C"/>
    <property type="match status" value="1"/>
</dbReference>
<accession>A0A967AZQ1</accession>
<dbReference type="EMBL" id="JAAOIV010000006">
    <property type="protein sequence ID" value="NHN56091.1"/>
    <property type="molecule type" value="Genomic_DNA"/>
</dbReference>
<dbReference type="RefSeq" id="WP_166196512.1">
    <property type="nucleotide sequence ID" value="NZ_JAAOIV010000006.1"/>
</dbReference>
<feature type="domain" description="Methyltransferase small" evidence="3">
    <location>
        <begin position="40"/>
        <end position="191"/>
    </location>
</feature>
<dbReference type="InterPro" id="IPR029063">
    <property type="entry name" value="SAM-dependent_MTases_sf"/>
</dbReference>
<keyword evidence="1 4" id="KW-0489">Methyltransferase</keyword>
<keyword evidence="5" id="KW-1185">Reference proteome</keyword>
<dbReference type="GO" id="GO:0032259">
    <property type="term" value="P:methylation"/>
    <property type="evidence" value="ECO:0007669"/>
    <property type="project" value="UniProtKB-KW"/>
</dbReference>
<evidence type="ECO:0000313" key="5">
    <source>
        <dbReference type="Proteomes" id="UP000744769"/>
    </source>
</evidence>
<dbReference type="AlphaFoldDB" id="A0A967AZQ1"/>
<dbReference type="InterPro" id="IPR007848">
    <property type="entry name" value="Small_mtfrase_dom"/>
</dbReference>
<dbReference type="PANTHER" id="PTHR47816:SF4">
    <property type="entry name" value="RIBOSOMAL RNA SMALL SUBUNIT METHYLTRANSFERASE C"/>
    <property type="match status" value="1"/>
</dbReference>